<dbReference type="SMART" id="SM00382">
    <property type="entry name" value="AAA"/>
    <property type="match status" value="1"/>
</dbReference>
<accession>A0A378HZT9</accession>
<dbReference type="PROSITE" id="PS00211">
    <property type="entry name" value="ABC_TRANSPORTER_1"/>
    <property type="match status" value="1"/>
</dbReference>
<dbReference type="SUPFAM" id="SSF52540">
    <property type="entry name" value="P-loop containing nucleoside triphosphate hydrolases"/>
    <property type="match status" value="1"/>
</dbReference>
<proteinExistence type="predicted"/>
<dbReference type="PROSITE" id="PS50893">
    <property type="entry name" value="ABC_TRANSPORTER_2"/>
    <property type="match status" value="1"/>
</dbReference>
<keyword evidence="3 5" id="KW-0067">ATP-binding</keyword>
<feature type="domain" description="ABC transporter" evidence="4">
    <location>
        <begin position="4"/>
        <end position="235"/>
    </location>
</feature>
<dbReference type="InterPro" id="IPR017871">
    <property type="entry name" value="ABC_transporter-like_CS"/>
</dbReference>
<reference evidence="5 6" key="1">
    <citation type="submission" date="2018-06" db="EMBL/GenBank/DDBJ databases">
        <authorList>
            <consortium name="Pathogen Informatics"/>
            <person name="Doyle S."/>
        </authorList>
    </citation>
    <scope>NUCLEOTIDE SEQUENCE [LARGE SCALE GENOMIC DNA]</scope>
    <source>
        <strain evidence="5 6">NCTC13315</strain>
    </source>
</reference>
<evidence type="ECO:0000313" key="5">
    <source>
        <dbReference type="EMBL" id="STX27816.1"/>
    </source>
</evidence>
<keyword evidence="1" id="KW-0813">Transport</keyword>
<keyword evidence="2" id="KW-0547">Nucleotide-binding</keyword>
<dbReference type="EC" id="3.6.3.-" evidence="5"/>
<dbReference type="Pfam" id="PF00005">
    <property type="entry name" value="ABC_tran"/>
    <property type="match status" value="1"/>
</dbReference>
<dbReference type="InterPro" id="IPR003439">
    <property type="entry name" value="ABC_transporter-like_ATP-bd"/>
</dbReference>
<dbReference type="Gene3D" id="3.40.50.300">
    <property type="entry name" value="P-loop containing nucleotide triphosphate hydrolases"/>
    <property type="match status" value="1"/>
</dbReference>
<evidence type="ECO:0000256" key="3">
    <source>
        <dbReference type="ARBA" id="ARBA00022840"/>
    </source>
</evidence>
<name>A0A378HZT9_9GAMM</name>
<dbReference type="Proteomes" id="UP000254968">
    <property type="component" value="Unassembled WGS sequence"/>
</dbReference>
<dbReference type="RefSeq" id="WP_115301608.1">
    <property type="nucleotide sequence ID" value="NZ_CAAAHO010000011.1"/>
</dbReference>
<dbReference type="EMBL" id="UGNV01000001">
    <property type="protein sequence ID" value="STX27816.1"/>
    <property type="molecule type" value="Genomic_DNA"/>
</dbReference>
<dbReference type="GO" id="GO:0005524">
    <property type="term" value="F:ATP binding"/>
    <property type="evidence" value="ECO:0007669"/>
    <property type="project" value="UniProtKB-KW"/>
</dbReference>
<keyword evidence="6" id="KW-1185">Reference proteome</keyword>
<evidence type="ECO:0000259" key="4">
    <source>
        <dbReference type="PROSITE" id="PS50893"/>
    </source>
</evidence>
<gene>
    <name evidence="5" type="primary">ccmA_1</name>
    <name evidence="5" type="ORF">NCTC13315_00332</name>
</gene>
<dbReference type="AlphaFoldDB" id="A0A378HZT9"/>
<evidence type="ECO:0000256" key="1">
    <source>
        <dbReference type="ARBA" id="ARBA00022448"/>
    </source>
</evidence>
<keyword evidence="5" id="KW-0378">Hydrolase</keyword>
<dbReference type="PANTHER" id="PTHR42711:SF15">
    <property type="entry name" value="ABC-TYPE MULTIDRUG TRANSPORT SYSTEM, ATPASE COMPONENT"/>
    <property type="match status" value="1"/>
</dbReference>
<evidence type="ECO:0000256" key="2">
    <source>
        <dbReference type="ARBA" id="ARBA00022741"/>
    </source>
</evidence>
<evidence type="ECO:0000313" key="6">
    <source>
        <dbReference type="Proteomes" id="UP000254968"/>
    </source>
</evidence>
<dbReference type="PANTHER" id="PTHR42711">
    <property type="entry name" value="ABC TRANSPORTER ATP-BINDING PROTEIN"/>
    <property type="match status" value="1"/>
</dbReference>
<protein>
    <submittedName>
        <fullName evidence="5">Antibiotic transport system ATP-binding protein</fullName>
        <ecNumber evidence="5">3.6.3.-</ecNumber>
    </submittedName>
</protein>
<organism evidence="5 6">
    <name type="scientific">Legionella beliardensis</name>
    <dbReference type="NCBI Taxonomy" id="91822"/>
    <lineage>
        <taxon>Bacteria</taxon>
        <taxon>Pseudomonadati</taxon>
        <taxon>Pseudomonadota</taxon>
        <taxon>Gammaproteobacteria</taxon>
        <taxon>Legionellales</taxon>
        <taxon>Legionellaceae</taxon>
        <taxon>Legionella</taxon>
    </lineage>
</organism>
<dbReference type="OrthoDB" id="9775490at2"/>
<dbReference type="GO" id="GO:0016887">
    <property type="term" value="F:ATP hydrolysis activity"/>
    <property type="evidence" value="ECO:0007669"/>
    <property type="project" value="InterPro"/>
</dbReference>
<sequence>MYALEIKQLCKTYKSGVQALKGIDLTVKAGDFFALLGVNGAGKSTTIGVITTLLTKTSGTVKICGYDLDQQPAQAKSCIGLVPQEFNLNIFETCEQILLNEAGFYGIARHLAKPRVDELLQQLGLWKKRQTIARHLSGGMKRRLMIARALIHKPQVLILDEPTAGVDIEIRRSMWDFFKQTNALGTTIILTTHYLEEAEQLCKNIAIIDKGEIIKNTSMKKLLTSLHHQTLVFTTQTPFDKLPPLLPFEPEIIDAHTFELRIDNHVSLNDVFTELSQRGVLIHSLRNKTNRLEELFLDLINHDH</sequence>
<dbReference type="InterPro" id="IPR003593">
    <property type="entry name" value="AAA+_ATPase"/>
</dbReference>
<dbReference type="InterPro" id="IPR027417">
    <property type="entry name" value="P-loop_NTPase"/>
</dbReference>
<dbReference type="InterPro" id="IPR050763">
    <property type="entry name" value="ABC_transporter_ATP-binding"/>
</dbReference>